<name>A0ABW1AT91_9RHOO</name>
<protein>
    <submittedName>
        <fullName evidence="1">Uncharacterized protein</fullName>
    </submittedName>
</protein>
<dbReference type="EMBL" id="JBHSOG010000049">
    <property type="protein sequence ID" value="MFC5770264.1"/>
    <property type="molecule type" value="Genomic_DNA"/>
</dbReference>
<keyword evidence="2" id="KW-1185">Reference proteome</keyword>
<evidence type="ECO:0000313" key="1">
    <source>
        <dbReference type="EMBL" id="MFC5770264.1"/>
    </source>
</evidence>
<comment type="caution">
    <text evidence="1">The sequence shown here is derived from an EMBL/GenBank/DDBJ whole genome shotgun (WGS) entry which is preliminary data.</text>
</comment>
<gene>
    <name evidence="1" type="ORF">ACFPTN_12850</name>
</gene>
<proteinExistence type="predicted"/>
<accession>A0ABW1AT91</accession>
<reference evidence="2" key="1">
    <citation type="journal article" date="2019" name="Int. J. Syst. Evol. Microbiol.">
        <title>The Global Catalogue of Microorganisms (GCM) 10K type strain sequencing project: providing services to taxonomists for standard genome sequencing and annotation.</title>
        <authorList>
            <consortium name="The Broad Institute Genomics Platform"/>
            <consortium name="The Broad Institute Genome Sequencing Center for Infectious Disease"/>
            <person name="Wu L."/>
            <person name="Ma J."/>
        </authorList>
    </citation>
    <scope>NUCLEOTIDE SEQUENCE [LARGE SCALE GENOMIC DNA]</scope>
    <source>
        <strain evidence="2">SHR3</strain>
    </source>
</reference>
<evidence type="ECO:0000313" key="2">
    <source>
        <dbReference type="Proteomes" id="UP001595974"/>
    </source>
</evidence>
<dbReference type="RefSeq" id="WP_157748614.1">
    <property type="nucleotide sequence ID" value="NZ_JBHSOG010000049.1"/>
</dbReference>
<organism evidence="1 2">
    <name type="scientific">Thauera sinica</name>
    <dbReference type="NCBI Taxonomy" id="2665146"/>
    <lineage>
        <taxon>Bacteria</taxon>
        <taxon>Pseudomonadati</taxon>
        <taxon>Pseudomonadota</taxon>
        <taxon>Betaproteobacteria</taxon>
        <taxon>Rhodocyclales</taxon>
        <taxon>Zoogloeaceae</taxon>
        <taxon>Thauera</taxon>
    </lineage>
</organism>
<sequence length="229" mass="24132">MSGDSDSLQRVMQGMTVAEQASFLNDVQLLIVLYGGDQRRLDGHTVSEVRQKAAAGRKYVGERNVAFLGQLIRDMSRRSIQSVELHVDDAGIFSGPQVGYRPTSYSLDKLKAIFVKYGGVVDTAARAATVAARASRDSAPVAPAGDGCANPLSLAEAGRVWERIRSDRQAFVENCTKADGALVARPGGVPPQEAARNAASSCAAEAERVSACMARAGARANDCICSGGE</sequence>
<dbReference type="Proteomes" id="UP001595974">
    <property type="component" value="Unassembled WGS sequence"/>
</dbReference>